<keyword evidence="2" id="KW-1185">Reference proteome</keyword>
<gene>
    <name evidence="1" type="ORF">H5410_021169</name>
</gene>
<proteinExistence type="predicted"/>
<comment type="caution">
    <text evidence="1">The sequence shown here is derived from an EMBL/GenBank/DDBJ whole genome shotgun (WGS) entry which is preliminary data.</text>
</comment>
<evidence type="ECO:0000313" key="2">
    <source>
        <dbReference type="Proteomes" id="UP000824120"/>
    </source>
</evidence>
<sequence>MMLLLVAGEQNRWCVEGDGKYLRDAKMVNDKRENGGPIREGGGVTAGSLHLVRTFTVIHPHKCGWMAQRPRGVGEEMVREFYASYLCHSQGLHFEEVKALASGPTNFHIGRGNYGGERRDTAGWPNTFFADGGVFEWVLCSRLGIGEGDIDLCGQILTVLGAERGCRRLKRIIKSRGGGGHGSGIGSGSRD</sequence>
<evidence type="ECO:0000313" key="1">
    <source>
        <dbReference type="EMBL" id="KAG5609888.1"/>
    </source>
</evidence>
<name>A0A9J5ZDG6_SOLCO</name>
<protein>
    <submittedName>
        <fullName evidence="1">Uncharacterized protein</fullName>
    </submittedName>
</protein>
<dbReference type="OrthoDB" id="1324440at2759"/>
<dbReference type="EMBL" id="JACXVP010000004">
    <property type="protein sequence ID" value="KAG5609888.1"/>
    <property type="molecule type" value="Genomic_DNA"/>
</dbReference>
<dbReference type="Proteomes" id="UP000824120">
    <property type="component" value="Chromosome 4"/>
</dbReference>
<reference evidence="1 2" key="1">
    <citation type="submission" date="2020-09" db="EMBL/GenBank/DDBJ databases">
        <title>De no assembly of potato wild relative species, Solanum commersonii.</title>
        <authorList>
            <person name="Cho K."/>
        </authorList>
    </citation>
    <scope>NUCLEOTIDE SEQUENCE [LARGE SCALE GENOMIC DNA]</scope>
    <source>
        <strain evidence="1">LZ3.2</strain>
        <tissue evidence="1">Leaf</tissue>
    </source>
</reference>
<organism evidence="1 2">
    <name type="scientific">Solanum commersonii</name>
    <name type="common">Commerson's wild potato</name>
    <name type="synonym">Commerson's nightshade</name>
    <dbReference type="NCBI Taxonomy" id="4109"/>
    <lineage>
        <taxon>Eukaryota</taxon>
        <taxon>Viridiplantae</taxon>
        <taxon>Streptophyta</taxon>
        <taxon>Embryophyta</taxon>
        <taxon>Tracheophyta</taxon>
        <taxon>Spermatophyta</taxon>
        <taxon>Magnoliopsida</taxon>
        <taxon>eudicotyledons</taxon>
        <taxon>Gunneridae</taxon>
        <taxon>Pentapetalae</taxon>
        <taxon>asterids</taxon>
        <taxon>lamiids</taxon>
        <taxon>Solanales</taxon>
        <taxon>Solanaceae</taxon>
        <taxon>Solanoideae</taxon>
        <taxon>Solaneae</taxon>
        <taxon>Solanum</taxon>
    </lineage>
</organism>
<dbReference type="AlphaFoldDB" id="A0A9J5ZDG6"/>
<accession>A0A9J5ZDG6</accession>